<protein>
    <submittedName>
        <fullName evidence="1">Uncharacterized protein</fullName>
    </submittedName>
</protein>
<dbReference type="STRING" id="1672749.BJF92_12025"/>
<sequence length="97" mass="11133">MPAESVVLRDWHAGVTPVQMAARYGVARKTVMKYLAARTPFWRAERTRPLIADERRILVEHIERTAQSDQISLISLPRNSMHLAQRRDSGTMRGLHV</sequence>
<evidence type="ECO:0000313" key="2">
    <source>
        <dbReference type="Proteomes" id="UP000186143"/>
    </source>
</evidence>
<reference evidence="1 2" key="1">
    <citation type="submission" date="2016-09" db="EMBL/GenBank/DDBJ databases">
        <title>Rhizobium sp. nov., a novel species isolated from the rice rhizosphere.</title>
        <authorList>
            <person name="Zhao J."/>
            <person name="Zhang X."/>
        </authorList>
    </citation>
    <scope>NUCLEOTIDE SEQUENCE [LARGE SCALE GENOMIC DNA]</scope>
    <source>
        <strain evidence="1 2">MH17</strain>
    </source>
</reference>
<proteinExistence type="predicted"/>
<dbReference type="EMBL" id="MKIO01000021">
    <property type="protein sequence ID" value="OLP56793.1"/>
    <property type="molecule type" value="Genomic_DNA"/>
</dbReference>
<accession>A0A1Q9AN43</accession>
<name>A0A1Q9AN43_9HYPH</name>
<dbReference type="Proteomes" id="UP000186143">
    <property type="component" value="Unassembled WGS sequence"/>
</dbReference>
<organism evidence="1 2">
    <name type="scientific">Xaviernesmea rhizosphaerae</name>
    <dbReference type="NCBI Taxonomy" id="1672749"/>
    <lineage>
        <taxon>Bacteria</taxon>
        <taxon>Pseudomonadati</taxon>
        <taxon>Pseudomonadota</taxon>
        <taxon>Alphaproteobacteria</taxon>
        <taxon>Hyphomicrobiales</taxon>
        <taxon>Rhizobiaceae</taxon>
        <taxon>Rhizobium/Agrobacterium group</taxon>
        <taxon>Xaviernesmea</taxon>
    </lineage>
</organism>
<dbReference type="AlphaFoldDB" id="A0A1Q9AN43"/>
<comment type="caution">
    <text evidence="1">The sequence shown here is derived from an EMBL/GenBank/DDBJ whole genome shotgun (WGS) entry which is preliminary data.</text>
</comment>
<evidence type="ECO:0000313" key="1">
    <source>
        <dbReference type="EMBL" id="OLP56793.1"/>
    </source>
</evidence>
<gene>
    <name evidence="1" type="ORF">BJF92_12025</name>
</gene>